<dbReference type="InterPro" id="IPR011335">
    <property type="entry name" value="Restrct_endonuc-II-like"/>
</dbReference>
<accession>H0R387</accession>
<evidence type="ECO:0000313" key="3">
    <source>
        <dbReference type="Proteomes" id="UP000035034"/>
    </source>
</evidence>
<dbReference type="Proteomes" id="UP000035034">
    <property type="component" value="Unassembled WGS sequence"/>
</dbReference>
<dbReference type="InterPro" id="IPR007569">
    <property type="entry name" value="DUF559"/>
</dbReference>
<organism evidence="2 3">
    <name type="scientific">Gordonia effusa NBRC 100432</name>
    <dbReference type="NCBI Taxonomy" id="1077974"/>
    <lineage>
        <taxon>Bacteria</taxon>
        <taxon>Bacillati</taxon>
        <taxon>Actinomycetota</taxon>
        <taxon>Actinomycetes</taxon>
        <taxon>Mycobacteriales</taxon>
        <taxon>Gordoniaceae</taxon>
        <taxon>Gordonia</taxon>
    </lineage>
</organism>
<gene>
    <name evidence="2" type="ORF">GOEFS_091_00300</name>
</gene>
<proteinExistence type="predicted"/>
<keyword evidence="3" id="KW-1185">Reference proteome</keyword>
<comment type="caution">
    <text evidence="2">The sequence shown here is derived from an EMBL/GenBank/DDBJ whole genome shotgun (WGS) entry which is preliminary data.</text>
</comment>
<dbReference type="eggNOG" id="COG5340">
    <property type="taxonomic scope" value="Bacteria"/>
</dbReference>
<protein>
    <recommendedName>
        <fullName evidence="1">DUF559 domain-containing protein</fullName>
    </recommendedName>
</protein>
<dbReference type="EMBL" id="BAEH01000091">
    <property type="protein sequence ID" value="GAB19538.1"/>
    <property type="molecule type" value="Genomic_DNA"/>
</dbReference>
<dbReference type="STRING" id="1077974.GOEFS_091_00300"/>
<dbReference type="AlphaFoldDB" id="H0R387"/>
<evidence type="ECO:0000259" key="1">
    <source>
        <dbReference type="Pfam" id="PF04480"/>
    </source>
</evidence>
<feature type="domain" description="DUF559" evidence="1">
    <location>
        <begin position="123"/>
        <end position="184"/>
    </location>
</feature>
<reference evidence="2 3" key="1">
    <citation type="submission" date="2011-12" db="EMBL/GenBank/DDBJ databases">
        <title>Whole genome shotgun sequence of Gordonia effusa NBRC 100432.</title>
        <authorList>
            <person name="Yoshida I."/>
            <person name="Takarada H."/>
            <person name="Hosoyama A."/>
            <person name="Tsuchikane K."/>
            <person name="Katsumata H."/>
            <person name="Yamazaki S."/>
            <person name="Fujita N."/>
        </authorList>
    </citation>
    <scope>NUCLEOTIDE SEQUENCE [LARGE SCALE GENOMIC DNA]</scope>
    <source>
        <strain evidence="2 3">NBRC 100432</strain>
    </source>
</reference>
<dbReference type="Pfam" id="PF04480">
    <property type="entry name" value="DUF559"/>
    <property type="match status" value="1"/>
</dbReference>
<evidence type="ECO:0000313" key="2">
    <source>
        <dbReference type="EMBL" id="GAB19538.1"/>
    </source>
</evidence>
<dbReference type="SUPFAM" id="SSF52980">
    <property type="entry name" value="Restriction endonuclease-like"/>
    <property type="match status" value="1"/>
</dbReference>
<dbReference type="Gene3D" id="3.40.960.10">
    <property type="entry name" value="VSR Endonuclease"/>
    <property type="match status" value="1"/>
</dbReference>
<sequence length="205" mass="23523">MRLTTDQRQPDLVALDDVVLPLTTPARTVIDIARRHARIPAIALGDAALFRGLCTVDDLHHELDLARGMTGINRARLAVDLMDGLAESVLETRSRIEILDLGLPKPVLQQQIYDEVERFVARVDFYWPDHRLIGEADGELKYENDPTAARREKARTDRLHELGFRVVRWGWATVNRPDELRERIERMMDQTSTSFTRIHLAQPAR</sequence>
<name>H0R387_9ACTN</name>